<dbReference type="RefSeq" id="WP_171534713.1">
    <property type="nucleotide sequence ID" value="NZ_JABERH010000024.1"/>
</dbReference>
<dbReference type="EMBL" id="JABERH010000024">
    <property type="protein sequence ID" value="NNH39015.1"/>
    <property type="molecule type" value="Genomic_DNA"/>
</dbReference>
<evidence type="ECO:0000313" key="2">
    <source>
        <dbReference type="Proteomes" id="UP000532147"/>
    </source>
</evidence>
<name>A0A8E4FB87_9GAMM</name>
<evidence type="ECO:0000313" key="1">
    <source>
        <dbReference type="EMBL" id="NNH39015.1"/>
    </source>
</evidence>
<dbReference type="AlphaFoldDB" id="A0A8E4FB87"/>
<comment type="caution">
    <text evidence="1">The sequence shown here is derived from an EMBL/GenBank/DDBJ whole genome shotgun (WGS) entry which is preliminary data.</text>
</comment>
<sequence length="243" mass="28019">MKLLLSCMDCFKEQGYPSNSFVAVDFIEQGAYSLTCSKGHEIITLLQQMKFEVLYEIGAHAILDGYYREAISSFAASLERFYEFSIKVILKKSCNDQVIEQAWKKIASQYERQMGAFVFLWVNQFQDLPTVLSDKMVQLRNSVIHKGVIPTREESVRYGDEVLRIINALKKELKDQYSTELENVVFQHLLRSHQRVNSNSSPSTMCISTIVSLTNGEVDHDQKTLEEHLKSLSQQREKYKSIL</sequence>
<protein>
    <submittedName>
        <fullName evidence="1">Uncharacterized protein</fullName>
    </submittedName>
</protein>
<dbReference type="Proteomes" id="UP000532147">
    <property type="component" value="Unassembled WGS sequence"/>
</dbReference>
<reference evidence="1 2" key="1">
    <citation type="submission" date="2020-04" db="EMBL/GenBank/DDBJ databases">
        <title>Acinetobacter Taxon 24.</title>
        <authorList>
            <person name="Nemec A."/>
            <person name="Radolfova-Krizova L."/>
            <person name="Higgins P.G."/>
            <person name="Spanelova P."/>
        </authorList>
    </citation>
    <scope>NUCLEOTIDE SEQUENCE [LARGE SCALE GENOMIC DNA]</scope>
    <source>
        <strain evidence="1 2">ANC 4280</strain>
    </source>
</reference>
<proteinExistence type="predicted"/>
<gene>
    <name evidence="1" type="ORF">HLH11_10240</name>
</gene>
<organism evidence="1 2">
    <name type="scientific">Acinetobacter terrae</name>
    <dbReference type="NCBI Taxonomy" id="2731247"/>
    <lineage>
        <taxon>Bacteria</taxon>
        <taxon>Pseudomonadati</taxon>
        <taxon>Pseudomonadota</taxon>
        <taxon>Gammaproteobacteria</taxon>
        <taxon>Moraxellales</taxon>
        <taxon>Moraxellaceae</taxon>
        <taxon>Acinetobacter</taxon>
        <taxon>Acinetobacter Taxon 24</taxon>
    </lineage>
</organism>
<accession>A0A8E4FB87</accession>